<evidence type="ECO:0000313" key="6">
    <source>
        <dbReference type="EMBL" id="MBB5209025.1"/>
    </source>
</evidence>
<dbReference type="GO" id="GO:0008745">
    <property type="term" value="F:N-acetylmuramoyl-L-alanine amidase activity"/>
    <property type="evidence" value="ECO:0007669"/>
    <property type="project" value="UniProtKB-EC"/>
</dbReference>
<dbReference type="EMBL" id="JACHHP010000004">
    <property type="protein sequence ID" value="MBB5209025.1"/>
    <property type="molecule type" value="Genomic_DNA"/>
</dbReference>
<dbReference type="GO" id="GO:0009253">
    <property type="term" value="P:peptidoglycan catabolic process"/>
    <property type="evidence" value="ECO:0007669"/>
    <property type="project" value="InterPro"/>
</dbReference>
<protein>
    <recommendedName>
        <fullName evidence="2">N-acetylmuramoyl-L-alanine amidase</fullName>
        <ecNumber evidence="2">3.5.1.28</ecNumber>
    </recommendedName>
</protein>
<keyword evidence="3 6" id="KW-0378">Hydrolase</keyword>
<accession>A0A7W8D922</accession>
<dbReference type="Gene3D" id="3.40.80.10">
    <property type="entry name" value="Peptidoglycan recognition protein-like"/>
    <property type="match status" value="1"/>
</dbReference>
<evidence type="ECO:0000313" key="7">
    <source>
        <dbReference type="Proteomes" id="UP000521199"/>
    </source>
</evidence>
<dbReference type="Pfam" id="PF01510">
    <property type="entry name" value="Amidase_2"/>
    <property type="match status" value="1"/>
</dbReference>
<comment type="catalytic activity">
    <reaction evidence="1">
        <text>Hydrolyzes the link between N-acetylmuramoyl residues and L-amino acid residues in certain cell-wall glycopeptides.</text>
        <dbReference type="EC" id="3.5.1.28"/>
    </reaction>
</comment>
<evidence type="ECO:0000259" key="5">
    <source>
        <dbReference type="SMART" id="SM00644"/>
    </source>
</evidence>
<dbReference type="PANTHER" id="PTHR30417:SF1">
    <property type="entry name" value="N-ACETYLMURAMOYL-L-ALANINE AMIDASE AMID"/>
    <property type="match status" value="1"/>
</dbReference>
<evidence type="ECO:0000256" key="4">
    <source>
        <dbReference type="ARBA" id="ARBA00023316"/>
    </source>
</evidence>
<feature type="domain" description="N-acetylmuramoyl-L-alanine amidase" evidence="5">
    <location>
        <begin position="24"/>
        <end position="167"/>
    </location>
</feature>
<reference evidence="6 7" key="1">
    <citation type="submission" date="2020-08" db="EMBL/GenBank/DDBJ databases">
        <title>Genomic Encyclopedia of Type Strains, Phase IV (KMG-IV): sequencing the most valuable type-strain genomes for metagenomic binning, comparative biology and taxonomic classification.</title>
        <authorList>
            <person name="Goeker M."/>
        </authorList>
    </citation>
    <scope>NUCLEOTIDE SEQUENCE [LARGE SCALE GENOMIC DNA]</scope>
    <source>
        <strain evidence="6 7">DSM 24163</strain>
    </source>
</reference>
<keyword evidence="7" id="KW-1185">Reference proteome</keyword>
<dbReference type="EC" id="3.5.1.28" evidence="2"/>
<dbReference type="SMART" id="SM00644">
    <property type="entry name" value="Ami_2"/>
    <property type="match status" value="1"/>
</dbReference>
<evidence type="ECO:0000256" key="3">
    <source>
        <dbReference type="ARBA" id="ARBA00022801"/>
    </source>
</evidence>
<sequence>MRPMPTPPISAAPEAIESWPLPYVDRLDARAAETIDLVVIHCTELPDLAMARDYGERVLYDAGTGNSAHFYVDRDGRVSCFVPPARIAHHTRGYNARSIGIELVNTGRYPDWFDSRRQAMAEPYPDMQIDALSALLRRLAAEYPSLRDIAGHEDLDTAQVAASDDPSLQVFRKRDPGPRFPWARVLAAMPLRRVP</sequence>
<dbReference type="AlphaFoldDB" id="A0A7W8D922"/>
<keyword evidence="4" id="KW-0961">Cell wall biogenesis/degradation</keyword>
<dbReference type="Proteomes" id="UP000521199">
    <property type="component" value="Unassembled WGS sequence"/>
</dbReference>
<dbReference type="PANTHER" id="PTHR30417">
    <property type="entry name" value="N-ACETYLMURAMOYL-L-ALANINE AMIDASE AMID"/>
    <property type="match status" value="1"/>
</dbReference>
<organism evidence="6 7">
    <name type="scientific">Chiayiivirga flava</name>
    <dbReference type="NCBI Taxonomy" id="659595"/>
    <lineage>
        <taxon>Bacteria</taxon>
        <taxon>Pseudomonadati</taxon>
        <taxon>Pseudomonadota</taxon>
        <taxon>Gammaproteobacteria</taxon>
        <taxon>Lysobacterales</taxon>
        <taxon>Lysobacteraceae</taxon>
        <taxon>Chiayiivirga</taxon>
    </lineage>
</organism>
<evidence type="ECO:0000256" key="2">
    <source>
        <dbReference type="ARBA" id="ARBA00011901"/>
    </source>
</evidence>
<dbReference type="GO" id="GO:0071555">
    <property type="term" value="P:cell wall organization"/>
    <property type="evidence" value="ECO:0007669"/>
    <property type="project" value="UniProtKB-KW"/>
</dbReference>
<name>A0A7W8D922_9GAMM</name>
<dbReference type="InterPro" id="IPR002502">
    <property type="entry name" value="Amidase_domain"/>
</dbReference>
<dbReference type="SUPFAM" id="SSF55846">
    <property type="entry name" value="N-acetylmuramoyl-L-alanine amidase-like"/>
    <property type="match status" value="1"/>
</dbReference>
<comment type="caution">
    <text evidence="6">The sequence shown here is derived from an EMBL/GenBank/DDBJ whole genome shotgun (WGS) entry which is preliminary data.</text>
</comment>
<proteinExistence type="predicted"/>
<dbReference type="CDD" id="cd06583">
    <property type="entry name" value="PGRP"/>
    <property type="match status" value="1"/>
</dbReference>
<dbReference type="InterPro" id="IPR051206">
    <property type="entry name" value="NAMLAA_amidase_2"/>
</dbReference>
<dbReference type="InterPro" id="IPR036505">
    <property type="entry name" value="Amidase/PGRP_sf"/>
</dbReference>
<dbReference type="GO" id="GO:0019867">
    <property type="term" value="C:outer membrane"/>
    <property type="evidence" value="ECO:0007669"/>
    <property type="project" value="TreeGrafter"/>
</dbReference>
<dbReference type="GO" id="GO:0009254">
    <property type="term" value="P:peptidoglycan turnover"/>
    <property type="evidence" value="ECO:0007669"/>
    <property type="project" value="TreeGrafter"/>
</dbReference>
<gene>
    <name evidence="6" type="ORF">HNQ52_002575</name>
</gene>
<evidence type="ECO:0000256" key="1">
    <source>
        <dbReference type="ARBA" id="ARBA00001561"/>
    </source>
</evidence>